<dbReference type="InterPro" id="IPR043168">
    <property type="entry name" value="DegV_C"/>
</dbReference>
<dbReference type="PATRIC" id="fig|1423769.4.peg.212"/>
<gene>
    <name evidence="3" type="ORF">FD01_GL000195</name>
</gene>
<dbReference type="Gene3D" id="3.30.1180.10">
    <property type="match status" value="1"/>
</dbReference>
<dbReference type="SUPFAM" id="SSF82549">
    <property type="entry name" value="DAK1/DegV-like"/>
    <property type="match status" value="1"/>
</dbReference>
<dbReference type="InterPro" id="IPR050270">
    <property type="entry name" value="DegV_domain_contain"/>
</dbReference>
<name>A0A0R1QT29_9LACO</name>
<dbReference type="AlphaFoldDB" id="A0A0R1QT29"/>
<dbReference type="PROSITE" id="PS51482">
    <property type="entry name" value="DEGV"/>
    <property type="match status" value="1"/>
</dbReference>
<dbReference type="RefSeq" id="WP_056962868.1">
    <property type="nucleotide sequence ID" value="NZ_AZEU01000091.1"/>
</dbReference>
<evidence type="ECO:0000256" key="2">
    <source>
        <dbReference type="ARBA" id="ARBA00023121"/>
    </source>
</evidence>
<proteinExistence type="predicted"/>
<dbReference type="GO" id="GO:0008289">
    <property type="term" value="F:lipid binding"/>
    <property type="evidence" value="ECO:0007669"/>
    <property type="project" value="UniProtKB-KW"/>
</dbReference>
<dbReference type="PANTHER" id="PTHR33434">
    <property type="entry name" value="DEGV DOMAIN-CONTAINING PROTEIN DR_1986-RELATED"/>
    <property type="match status" value="1"/>
</dbReference>
<keyword evidence="4" id="KW-1185">Reference proteome</keyword>
<evidence type="ECO:0000313" key="4">
    <source>
        <dbReference type="Proteomes" id="UP000051790"/>
    </source>
</evidence>
<dbReference type="Pfam" id="PF02645">
    <property type="entry name" value="DegV"/>
    <property type="match status" value="1"/>
</dbReference>
<dbReference type="InterPro" id="IPR003797">
    <property type="entry name" value="DegV"/>
</dbReference>
<dbReference type="PANTHER" id="PTHR33434:SF2">
    <property type="entry name" value="FATTY ACID-BINDING PROTEIN TM_1468"/>
    <property type="match status" value="1"/>
</dbReference>
<reference evidence="3 4" key="1">
    <citation type="journal article" date="2015" name="Genome Announc.">
        <title>Expanding the biotechnology potential of lactobacilli through comparative genomics of 213 strains and associated genera.</title>
        <authorList>
            <person name="Sun Z."/>
            <person name="Harris H.M."/>
            <person name="McCann A."/>
            <person name="Guo C."/>
            <person name="Argimon S."/>
            <person name="Zhang W."/>
            <person name="Yang X."/>
            <person name="Jeffery I.B."/>
            <person name="Cooney J.C."/>
            <person name="Kagawa T.F."/>
            <person name="Liu W."/>
            <person name="Song Y."/>
            <person name="Salvetti E."/>
            <person name="Wrobel A."/>
            <person name="Rasinkangas P."/>
            <person name="Parkhill J."/>
            <person name="Rea M.C."/>
            <person name="O'Sullivan O."/>
            <person name="Ritari J."/>
            <person name="Douillard F.P."/>
            <person name="Paul Ross R."/>
            <person name="Yang R."/>
            <person name="Briner A.E."/>
            <person name="Felis G.E."/>
            <person name="de Vos W.M."/>
            <person name="Barrangou R."/>
            <person name="Klaenhammer T.R."/>
            <person name="Caufield P.W."/>
            <person name="Cui Y."/>
            <person name="Zhang H."/>
            <person name="O'Toole P.W."/>
        </authorList>
    </citation>
    <scope>NUCLEOTIDE SEQUENCE [LARGE SCALE GENOMIC DNA]</scope>
    <source>
        <strain evidence="3 4">DSM 13343</strain>
    </source>
</reference>
<dbReference type="NCBIfam" id="TIGR00762">
    <property type="entry name" value="DegV"/>
    <property type="match status" value="1"/>
</dbReference>
<evidence type="ECO:0000256" key="1">
    <source>
        <dbReference type="ARBA" id="ARBA00003238"/>
    </source>
</evidence>
<organism evidence="3 4">
    <name type="scientific">Lacticaseibacillus manihotivorans DSM 13343 = JCM 12514</name>
    <dbReference type="NCBI Taxonomy" id="1423769"/>
    <lineage>
        <taxon>Bacteria</taxon>
        <taxon>Bacillati</taxon>
        <taxon>Bacillota</taxon>
        <taxon>Bacilli</taxon>
        <taxon>Lactobacillales</taxon>
        <taxon>Lactobacillaceae</taxon>
        <taxon>Lacticaseibacillus</taxon>
    </lineage>
</organism>
<evidence type="ECO:0000313" key="3">
    <source>
        <dbReference type="EMBL" id="KRL47885.1"/>
    </source>
</evidence>
<dbReference type="OrthoDB" id="5429275at2"/>
<keyword evidence="2" id="KW-0446">Lipid-binding</keyword>
<comment type="function">
    <text evidence="1">May bind long-chain fatty acids, such as palmitate, and may play a role in lipid transport or fatty acid metabolism.</text>
</comment>
<dbReference type="EMBL" id="AZEU01000091">
    <property type="protein sequence ID" value="KRL47885.1"/>
    <property type="molecule type" value="Genomic_DNA"/>
</dbReference>
<dbReference type="Gene3D" id="3.40.50.10170">
    <property type="match status" value="1"/>
</dbReference>
<sequence length="281" mass="29052">MSEKIAVLVDSGCDVPQSVIAASPNLAIVALNVRQNGVDYLDGVDLTPDEFYAHLTPNNLPQTASPAPAVVAAHMQDLFNAGYTKILALSISGALSATYQGMRLAAQEFKAGQVMVLDTKSAGIGSGLLVAYALKLIADGQEFADVIAAVQHSIQHSGVWLYIPSLTYLQAGGRIGKVAGTLGSVLNIKPLLSVNDNGEIIAVGKVRSEKKAVQKLIDIALATAGPHATIAVAHGANFELLHEVTAQIEATGRHVEFTGSVSPAIGVHTGPGLIGVAVQNP</sequence>
<accession>A0A0R1QT29</accession>
<dbReference type="Proteomes" id="UP000051790">
    <property type="component" value="Unassembled WGS sequence"/>
</dbReference>
<comment type="caution">
    <text evidence="3">The sequence shown here is derived from an EMBL/GenBank/DDBJ whole genome shotgun (WGS) entry which is preliminary data.</text>
</comment>
<protein>
    <submittedName>
        <fullName evidence="3">DegV family protein</fullName>
    </submittedName>
</protein>